<sequence length="133" mass="14844">MHQIPDASIIGKTGEYGPLSKQFEQFDFVLGGNWDYDHGSFDRIVAEDGEATIYLRVPFEVTEGELDAPDAKVVFGTPYVIKHVVQADTTLNEEGLDSGLMNQFQEPADPDASLDPRWAEEGRRLVEEVSRTL</sequence>
<organism evidence="1 2">
    <name type="scientific">Bacillus thermozeamaize</name>
    <dbReference type="NCBI Taxonomy" id="230954"/>
    <lineage>
        <taxon>Bacteria</taxon>
        <taxon>Bacillati</taxon>
        <taxon>Bacillota</taxon>
        <taxon>Bacilli</taxon>
        <taxon>Bacillales</taxon>
        <taxon>Bacillaceae</taxon>
        <taxon>Bacillus</taxon>
    </lineage>
</organism>
<reference evidence="2" key="1">
    <citation type="submission" date="2016-06" db="EMBL/GenBank/DDBJ databases">
        <authorList>
            <person name="Nascimento L."/>
            <person name="Pereira R.V."/>
            <person name="Martins L.F."/>
            <person name="Quaggio R.B."/>
            <person name="Silva A.M."/>
            <person name="Setubal J.C."/>
        </authorList>
    </citation>
    <scope>NUCLEOTIDE SEQUENCE [LARGE SCALE GENOMIC DNA]</scope>
</reference>
<evidence type="ECO:0008006" key="3">
    <source>
        <dbReference type="Google" id="ProtNLM"/>
    </source>
</evidence>
<dbReference type="InterPro" id="IPR036491">
    <property type="entry name" value="YugN-like_sf"/>
</dbReference>
<gene>
    <name evidence="1" type="ORF">BAA01_08560</name>
</gene>
<accession>A0A1Y3PV40</accession>
<evidence type="ECO:0000313" key="2">
    <source>
        <dbReference type="Proteomes" id="UP000196475"/>
    </source>
</evidence>
<dbReference type="Gene3D" id="3.30.310.100">
    <property type="entry name" value="YugN-like"/>
    <property type="match status" value="1"/>
</dbReference>
<dbReference type="SUPFAM" id="SSF160755">
    <property type="entry name" value="YugN-like"/>
    <property type="match status" value="1"/>
</dbReference>
<evidence type="ECO:0000313" key="1">
    <source>
        <dbReference type="EMBL" id="OUM88209.1"/>
    </source>
</evidence>
<dbReference type="Proteomes" id="UP000196475">
    <property type="component" value="Unassembled WGS sequence"/>
</dbReference>
<dbReference type="EMBL" id="LZRT01000064">
    <property type="protein sequence ID" value="OUM88209.1"/>
    <property type="molecule type" value="Genomic_DNA"/>
</dbReference>
<comment type="caution">
    <text evidence="1">The sequence shown here is derived from an EMBL/GenBank/DDBJ whole genome shotgun (WGS) entry which is preliminary data.</text>
</comment>
<protein>
    <recommendedName>
        <fullName evidence="3">YugN-like family protein</fullName>
    </recommendedName>
</protein>
<dbReference type="InterPro" id="IPR014967">
    <property type="entry name" value="Uncharacterised_YugN-like"/>
</dbReference>
<dbReference type="AlphaFoldDB" id="A0A1Y3PV40"/>
<proteinExistence type="predicted"/>
<name>A0A1Y3PV40_9BACI</name>
<dbReference type="Pfam" id="PF08868">
    <property type="entry name" value="YugN"/>
    <property type="match status" value="1"/>
</dbReference>